<dbReference type="AlphaFoldDB" id="A0A934K3E8"/>
<evidence type="ECO:0000259" key="1">
    <source>
        <dbReference type="Pfam" id="PF19502"/>
    </source>
</evidence>
<dbReference type="Pfam" id="PF19502">
    <property type="entry name" value="DUF6036"/>
    <property type="match status" value="1"/>
</dbReference>
<proteinExistence type="predicted"/>
<comment type="caution">
    <text evidence="2">The sequence shown here is derived from an EMBL/GenBank/DDBJ whole genome shotgun (WGS) entry which is preliminary data.</text>
</comment>
<name>A0A934K3E8_9BACT</name>
<dbReference type="RefSeq" id="WP_337311495.1">
    <property type="nucleotide sequence ID" value="NZ_JAEKNS010000085.1"/>
</dbReference>
<sequence>MFDVTQALAALSETLAARELNYELVAVGGSSLVLLGLITRATRDLDIVATVEAGKYIPAASLPEPLVEAVRDIGDVLGIGPHWLNPGPAALLDFGLPEGFAERAEVRSFGALTLHLASRHDQIYLKLYAVVDQGPGSKHVDDLRALEPSPEELRGAAGWARTHDSSPAFREELAAALRLFGVDDADL</sequence>
<dbReference type="Proteomes" id="UP000606991">
    <property type="component" value="Unassembled WGS sequence"/>
</dbReference>
<feature type="domain" description="DUF6036" evidence="1">
    <location>
        <begin position="13"/>
        <end position="128"/>
    </location>
</feature>
<dbReference type="EMBL" id="JAEKNS010000085">
    <property type="protein sequence ID" value="MBJ7594893.1"/>
    <property type="molecule type" value="Genomic_DNA"/>
</dbReference>
<protein>
    <recommendedName>
        <fullName evidence="1">DUF6036 domain-containing protein</fullName>
    </recommendedName>
</protein>
<gene>
    <name evidence="2" type="ORF">JF886_08525</name>
</gene>
<evidence type="ECO:0000313" key="3">
    <source>
        <dbReference type="Proteomes" id="UP000606991"/>
    </source>
</evidence>
<accession>A0A934K3E8</accession>
<evidence type="ECO:0000313" key="2">
    <source>
        <dbReference type="EMBL" id="MBJ7594893.1"/>
    </source>
</evidence>
<dbReference type="InterPro" id="IPR045792">
    <property type="entry name" value="DUF6036"/>
</dbReference>
<organism evidence="2 3">
    <name type="scientific">Candidatus Aeolococcus gillhamiae</name>
    <dbReference type="NCBI Taxonomy" id="3127015"/>
    <lineage>
        <taxon>Bacteria</taxon>
        <taxon>Bacillati</taxon>
        <taxon>Candidatus Dormiibacterota</taxon>
        <taxon>Candidatus Dormibacteria</taxon>
        <taxon>Candidatus Aeolococcales</taxon>
        <taxon>Candidatus Aeolococcaceae</taxon>
        <taxon>Candidatus Aeolococcus</taxon>
    </lineage>
</organism>
<reference evidence="2 3" key="1">
    <citation type="submission" date="2020-10" db="EMBL/GenBank/DDBJ databases">
        <title>Ca. Dormibacterota MAGs.</title>
        <authorList>
            <person name="Montgomery K."/>
        </authorList>
    </citation>
    <scope>NUCLEOTIDE SEQUENCE [LARGE SCALE GENOMIC DNA]</scope>
    <source>
        <strain evidence="2">SC8812_S17_18</strain>
    </source>
</reference>